<reference evidence="2 3" key="1">
    <citation type="submission" date="2024-06" db="EMBL/GenBank/DDBJ databases">
        <title>The Natural Products Discovery Center: Release of the First 8490 Sequenced Strains for Exploring Actinobacteria Biosynthetic Diversity.</title>
        <authorList>
            <person name="Kalkreuter E."/>
            <person name="Kautsar S.A."/>
            <person name="Yang D."/>
            <person name="Bader C.D."/>
            <person name="Teijaro C.N."/>
            <person name="Fluegel L."/>
            <person name="Davis C.M."/>
            <person name="Simpson J.R."/>
            <person name="Lauterbach L."/>
            <person name="Steele A.D."/>
            <person name="Gui C."/>
            <person name="Meng S."/>
            <person name="Li G."/>
            <person name="Viehrig K."/>
            <person name="Ye F."/>
            <person name="Su P."/>
            <person name="Kiefer A.F."/>
            <person name="Nichols A."/>
            <person name="Cepeda A.J."/>
            <person name="Yan W."/>
            <person name="Fan B."/>
            <person name="Jiang Y."/>
            <person name="Adhikari A."/>
            <person name="Zheng C.-J."/>
            <person name="Schuster L."/>
            <person name="Cowan T.M."/>
            <person name="Smanski M.J."/>
            <person name="Chevrette M.G."/>
            <person name="De Carvalho L.P.S."/>
            <person name="Shen B."/>
        </authorList>
    </citation>
    <scope>NUCLEOTIDE SEQUENCE [LARGE SCALE GENOMIC DNA]</scope>
    <source>
        <strain evidence="2 3">NPDC050100</strain>
    </source>
</reference>
<comment type="caution">
    <text evidence="2">The sequence shown here is derived from an EMBL/GenBank/DDBJ whole genome shotgun (WGS) entry which is preliminary data.</text>
</comment>
<dbReference type="EMBL" id="JBFALK010000012">
    <property type="protein sequence ID" value="MEV0971282.1"/>
    <property type="molecule type" value="Genomic_DNA"/>
</dbReference>
<feature type="region of interest" description="Disordered" evidence="1">
    <location>
        <begin position="1"/>
        <end position="28"/>
    </location>
</feature>
<evidence type="ECO:0000313" key="3">
    <source>
        <dbReference type="Proteomes" id="UP001551675"/>
    </source>
</evidence>
<evidence type="ECO:0000313" key="2">
    <source>
        <dbReference type="EMBL" id="MEV0971282.1"/>
    </source>
</evidence>
<gene>
    <name evidence="2" type="ORF">AB0I59_21860</name>
</gene>
<evidence type="ECO:0000256" key="1">
    <source>
        <dbReference type="SAM" id="MobiDB-lite"/>
    </source>
</evidence>
<dbReference type="Proteomes" id="UP001551675">
    <property type="component" value="Unassembled WGS sequence"/>
</dbReference>
<proteinExistence type="predicted"/>
<sequence length="59" mass="6401">MGPRDTFRPVRLAPDGTCPGTTSAPLTAGPRVVERTARDLPDRHLPRAMVLAVDMFTGR</sequence>
<organism evidence="2 3">
    <name type="scientific">Microtetraspora glauca</name>
    <dbReference type="NCBI Taxonomy" id="1996"/>
    <lineage>
        <taxon>Bacteria</taxon>
        <taxon>Bacillati</taxon>
        <taxon>Actinomycetota</taxon>
        <taxon>Actinomycetes</taxon>
        <taxon>Streptosporangiales</taxon>
        <taxon>Streptosporangiaceae</taxon>
        <taxon>Microtetraspora</taxon>
    </lineage>
</organism>
<protein>
    <submittedName>
        <fullName evidence="2">Uncharacterized protein</fullName>
    </submittedName>
</protein>
<keyword evidence="3" id="KW-1185">Reference proteome</keyword>
<accession>A0ABV3GI31</accession>
<dbReference type="RefSeq" id="WP_061252935.1">
    <property type="nucleotide sequence ID" value="NZ_JBFALK010000012.1"/>
</dbReference>
<name>A0ABV3GI31_MICGL</name>